<dbReference type="Proteomes" id="UP000287857">
    <property type="component" value="Unassembled WGS sequence"/>
</dbReference>
<dbReference type="Pfam" id="PF03466">
    <property type="entry name" value="LysR_substrate"/>
    <property type="match status" value="1"/>
</dbReference>
<evidence type="ECO:0000256" key="4">
    <source>
        <dbReference type="ARBA" id="ARBA00023163"/>
    </source>
</evidence>
<dbReference type="GO" id="GO:0003677">
    <property type="term" value="F:DNA binding"/>
    <property type="evidence" value="ECO:0007669"/>
    <property type="project" value="UniProtKB-KW"/>
</dbReference>
<evidence type="ECO:0000313" key="7">
    <source>
        <dbReference type="Proteomes" id="UP000287857"/>
    </source>
</evidence>
<evidence type="ECO:0000256" key="1">
    <source>
        <dbReference type="ARBA" id="ARBA00009437"/>
    </source>
</evidence>
<dbReference type="InterPro" id="IPR000847">
    <property type="entry name" value="LysR_HTH_N"/>
</dbReference>
<dbReference type="InterPro" id="IPR050950">
    <property type="entry name" value="HTH-type_LysR_regulators"/>
</dbReference>
<keyword evidence="7" id="KW-1185">Reference proteome</keyword>
<dbReference type="SUPFAM" id="SSF46785">
    <property type="entry name" value="Winged helix' DNA-binding domain"/>
    <property type="match status" value="1"/>
</dbReference>
<dbReference type="GO" id="GO:0005829">
    <property type="term" value="C:cytosol"/>
    <property type="evidence" value="ECO:0007669"/>
    <property type="project" value="TreeGrafter"/>
</dbReference>
<comment type="similarity">
    <text evidence="1">Belongs to the LysR transcriptional regulatory family.</text>
</comment>
<dbReference type="Gene3D" id="1.10.10.10">
    <property type="entry name" value="Winged helix-like DNA-binding domain superfamily/Winged helix DNA-binding domain"/>
    <property type="match status" value="1"/>
</dbReference>
<gene>
    <name evidence="6" type="ORF">CBF37_10115</name>
</gene>
<accession>A0A429ZUL4</accession>
<dbReference type="PANTHER" id="PTHR30419">
    <property type="entry name" value="HTH-TYPE TRANSCRIPTIONAL REGULATOR YBHD"/>
    <property type="match status" value="1"/>
</dbReference>
<feature type="domain" description="HTH lysR-type" evidence="5">
    <location>
        <begin position="1"/>
        <end position="58"/>
    </location>
</feature>
<dbReference type="CDD" id="cd05466">
    <property type="entry name" value="PBP2_LTTR_substrate"/>
    <property type="match status" value="1"/>
</dbReference>
<sequence>MEFRQLRYFIEIIKTQNYSNAAKNLFVTQPTLSWNMNKLQEELGEKLMYQVGNKVMPTTAGCILYDKGKKILEDLDTLTETIESDHIYKKKELTIGSNSVISPVYMPLIQQFMSVYPNFSITIEEDGSVKTQKKVARGELEIGIVSFPIVEENLDIERNAVHTFNYDAYVLMRDDHPLSNKKELSIKELKKQTFASMSKDYVLWHVLKNKAREFGFRPDIDFMSNSHKLLVNHVIKNNIVALIPVQLKELYKDKPLAWVPLSDKIKPFEIVFIHKKGKPLSPEAALCLEFLTNQKITDKL</sequence>
<keyword evidence="2" id="KW-0805">Transcription regulation</keyword>
<evidence type="ECO:0000313" key="6">
    <source>
        <dbReference type="EMBL" id="RST97335.1"/>
    </source>
</evidence>
<dbReference type="InterPro" id="IPR036390">
    <property type="entry name" value="WH_DNA-bd_sf"/>
</dbReference>
<dbReference type="RefSeq" id="WP_125984625.1">
    <property type="nucleotide sequence ID" value="NZ_NGJS01000018.1"/>
</dbReference>
<keyword evidence="4" id="KW-0804">Transcription</keyword>
<evidence type="ECO:0000259" key="5">
    <source>
        <dbReference type="PROSITE" id="PS50931"/>
    </source>
</evidence>
<dbReference type="SUPFAM" id="SSF53850">
    <property type="entry name" value="Periplasmic binding protein-like II"/>
    <property type="match status" value="1"/>
</dbReference>
<dbReference type="InterPro" id="IPR005119">
    <property type="entry name" value="LysR_subst-bd"/>
</dbReference>
<dbReference type="AlphaFoldDB" id="A0A429ZUL4"/>
<evidence type="ECO:0000256" key="3">
    <source>
        <dbReference type="ARBA" id="ARBA00023125"/>
    </source>
</evidence>
<comment type="caution">
    <text evidence="6">The sequence shown here is derived from an EMBL/GenBank/DDBJ whole genome shotgun (WGS) entry which is preliminary data.</text>
</comment>
<keyword evidence="3" id="KW-0238">DNA-binding</keyword>
<organism evidence="6 7">
    <name type="scientific">Vagococcus vulneris</name>
    <dbReference type="NCBI Taxonomy" id="1977869"/>
    <lineage>
        <taxon>Bacteria</taxon>
        <taxon>Bacillati</taxon>
        <taxon>Bacillota</taxon>
        <taxon>Bacilli</taxon>
        <taxon>Lactobacillales</taxon>
        <taxon>Enterococcaceae</taxon>
        <taxon>Vagococcus</taxon>
    </lineage>
</organism>
<dbReference type="Gene3D" id="3.40.190.290">
    <property type="match status" value="1"/>
</dbReference>
<dbReference type="PROSITE" id="PS50931">
    <property type="entry name" value="HTH_LYSR"/>
    <property type="match status" value="1"/>
</dbReference>
<dbReference type="Pfam" id="PF00126">
    <property type="entry name" value="HTH_1"/>
    <property type="match status" value="1"/>
</dbReference>
<dbReference type="GO" id="GO:0003700">
    <property type="term" value="F:DNA-binding transcription factor activity"/>
    <property type="evidence" value="ECO:0007669"/>
    <property type="project" value="InterPro"/>
</dbReference>
<proteinExistence type="inferred from homology"/>
<evidence type="ECO:0000256" key="2">
    <source>
        <dbReference type="ARBA" id="ARBA00023015"/>
    </source>
</evidence>
<dbReference type="InterPro" id="IPR036388">
    <property type="entry name" value="WH-like_DNA-bd_sf"/>
</dbReference>
<dbReference type="PANTHER" id="PTHR30419:SF8">
    <property type="entry name" value="NITROGEN ASSIMILATION TRANSCRIPTIONAL ACTIVATOR-RELATED"/>
    <property type="match status" value="1"/>
</dbReference>
<dbReference type="EMBL" id="NGJS01000018">
    <property type="protein sequence ID" value="RST97335.1"/>
    <property type="molecule type" value="Genomic_DNA"/>
</dbReference>
<reference evidence="6 7" key="1">
    <citation type="submission" date="2017-05" db="EMBL/GenBank/DDBJ databases">
        <title>Vagococcus spp. assemblies.</title>
        <authorList>
            <person name="Gulvik C.A."/>
        </authorList>
    </citation>
    <scope>NUCLEOTIDE SEQUENCE [LARGE SCALE GENOMIC DNA]</scope>
    <source>
        <strain evidence="6 7">SS1995</strain>
    </source>
</reference>
<protein>
    <recommendedName>
        <fullName evidence="5">HTH lysR-type domain-containing protein</fullName>
    </recommendedName>
</protein>
<dbReference type="OrthoDB" id="9803735at2"/>
<name>A0A429ZUL4_9ENTE</name>